<dbReference type="OrthoDB" id="2704796at2"/>
<dbReference type="Gene3D" id="3.10.450.130">
    <property type="entry name" value="folded 79 residue fragment of lin0334 like domains"/>
    <property type="match status" value="1"/>
</dbReference>
<proteinExistence type="predicted"/>
<comment type="caution">
    <text evidence="1">The sequence shown here is derived from an EMBL/GenBank/DDBJ whole genome shotgun (WGS) entry which is preliminary data.</text>
</comment>
<dbReference type="Proteomes" id="UP000028875">
    <property type="component" value="Unassembled WGS sequence"/>
</dbReference>
<protein>
    <recommendedName>
        <fullName evidence="3">DUF1433 domain-containing protein</fullName>
    </recommendedName>
</protein>
<dbReference type="eggNOG" id="ENOG5032YSI">
    <property type="taxonomic scope" value="Bacteria"/>
</dbReference>
<dbReference type="STRING" id="1462526.BN990_02291"/>
<evidence type="ECO:0000313" key="1">
    <source>
        <dbReference type="EMBL" id="CDQ39973.1"/>
    </source>
</evidence>
<keyword evidence="2" id="KW-1185">Reference proteome</keyword>
<dbReference type="RefSeq" id="WP_038244093.1">
    <property type="nucleotide sequence ID" value="NZ_BNER01000004.1"/>
</dbReference>
<dbReference type="AlphaFoldDB" id="A0A024QBT9"/>
<organism evidence="1 2">
    <name type="scientific">Virgibacillus massiliensis</name>
    <dbReference type="NCBI Taxonomy" id="1462526"/>
    <lineage>
        <taxon>Bacteria</taxon>
        <taxon>Bacillati</taxon>
        <taxon>Bacillota</taxon>
        <taxon>Bacilli</taxon>
        <taxon>Bacillales</taxon>
        <taxon>Bacillaceae</taxon>
        <taxon>Virgibacillus</taxon>
    </lineage>
</organism>
<evidence type="ECO:0008006" key="3">
    <source>
        <dbReference type="Google" id="ProtNLM"/>
    </source>
</evidence>
<reference evidence="1 2" key="1">
    <citation type="submission" date="2014-03" db="EMBL/GenBank/DDBJ databases">
        <authorList>
            <person name="Urmite Genomes U."/>
        </authorList>
    </citation>
    <scope>NUCLEOTIDE SEQUENCE [LARGE SCALE GENOMIC DNA]</scope>
    <source>
        <strain evidence="1 2">Vm-5</strain>
    </source>
</reference>
<accession>A0A024QBT9</accession>
<name>A0A024QBT9_9BACI</name>
<gene>
    <name evidence="1" type="ORF">BN990_02291</name>
</gene>
<sequence>MNQNNDKYDEETISKAKETAESYIKNNYKGVQSIEIEEPYQAPMGSMTVDGIVNGEFGFSISLNEDFTVSRIGENEGFPDEKEECKEKVCDY</sequence>
<reference evidence="2" key="2">
    <citation type="submission" date="2014-05" db="EMBL/GenBank/DDBJ databases">
        <title>Draft genome sequence of Virgibacillus massiliensis Vm-5.</title>
        <authorList>
            <person name="Khelaifia S."/>
            <person name="Croce O."/>
            <person name="Lagier J.C."/>
            <person name="Raoult D."/>
        </authorList>
    </citation>
    <scope>NUCLEOTIDE SEQUENCE [LARGE SCALE GENOMIC DNA]</scope>
    <source>
        <strain evidence="2">Vm-5</strain>
    </source>
</reference>
<evidence type="ECO:0000313" key="2">
    <source>
        <dbReference type="Proteomes" id="UP000028875"/>
    </source>
</evidence>
<dbReference type="EMBL" id="CCDP010000001">
    <property type="protein sequence ID" value="CDQ39973.1"/>
    <property type="molecule type" value="Genomic_DNA"/>
</dbReference>